<feature type="region of interest" description="Disordered" evidence="1">
    <location>
        <begin position="10"/>
        <end position="38"/>
    </location>
</feature>
<evidence type="ECO:0000256" key="1">
    <source>
        <dbReference type="SAM" id="MobiDB-lite"/>
    </source>
</evidence>
<dbReference type="RefSeq" id="WP_179794876.1">
    <property type="nucleotide sequence ID" value="NZ_BAABHP010000014.1"/>
</dbReference>
<gene>
    <name evidence="2" type="ORF">BJ983_003405</name>
</gene>
<accession>A0A7Y9DXE6</accession>
<name>A0A7Y9DXE6_9PSEU</name>
<proteinExistence type="predicted"/>
<organism evidence="2 3">
    <name type="scientific">Actinomycetospora corticicola</name>
    <dbReference type="NCBI Taxonomy" id="663602"/>
    <lineage>
        <taxon>Bacteria</taxon>
        <taxon>Bacillati</taxon>
        <taxon>Actinomycetota</taxon>
        <taxon>Actinomycetes</taxon>
        <taxon>Pseudonocardiales</taxon>
        <taxon>Pseudonocardiaceae</taxon>
        <taxon>Actinomycetospora</taxon>
    </lineage>
</organism>
<evidence type="ECO:0000313" key="3">
    <source>
        <dbReference type="Proteomes" id="UP000535890"/>
    </source>
</evidence>
<dbReference type="AlphaFoldDB" id="A0A7Y9DXE6"/>
<sequence>MRNPLAVLAPRRFGAGARTDTAGSVRDPHPRVPAPRRVPAPDVLAGVEFLQHGCSGEGEDHAPEVSVRGIDPRNDRRPAAASVHLTARSGAPCPDTVEELLAVAAPGDFRLRRLTFDVRHLDEALGERGGRALLEQLVAAPSDRVTNAVFRAAVGTDPGGELDCDVRVVGEGDSVAGRCRTDLGRARLDVTPLLTGSERLARRLAEARARPRDRAVRRCLEHALACELTSVPLARLIHVHPDAPACAVPLTR</sequence>
<dbReference type="EMBL" id="JACCBN010000001">
    <property type="protein sequence ID" value="NYD37303.1"/>
    <property type="molecule type" value="Genomic_DNA"/>
</dbReference>
<reference evidence="2 3" key="1">
    <citation type="submission" date="2020-07" db="EMBL/GenBank/DDBJ databases">
        <title>Sequencing the genomes of 1000 actinobacteria strains.</title>
        <authorList>
            <person name="Klenk H.-P."/>
        </authorList>
    </citation>
    <scope>NUCLEOTIDE SEQUENCE [LARGE SCALE GENOMIC DNA]</scope>
    <source>
        <strain evidence="2 3">DSM 45772</strain>
    </source>
</reference>
<dbReference type="Proteomes" id="UP000535890">
    <property type="component" value="Unassembled WGS sequence"/>
</dbReference>
<comment type="caution">
    <text evidence="2">The sequence shown here is derived from an EMBL/GenBank/DDBJ whole genome shotgun (WGS) entry which is preliminary data.</text>
</comment>
<evidence type="ECO:0000313" key="2">
    <source>
        <dbReference type="EMBL" id="NYD37303.1"/>
    </source>
</evidence>
<protein>
    <submittedName>
        <fullName evidence="2">Uncharacterized protein</fullName>
    </submittedName>
</protein>
<keyword evidence="3" id="KW-1185">Reference proteome</keyword>